<evidence type="ECO:0000313" key="5">
    <source>
        <dbReference type="Proteomes" id="UP001285244"/>
    </source>
</evidence>
<dbReference type="InterPro" id="IPR050900">
    <property type="entry name" value="Transposase_IS3/IS150/IS904"/>
</dbReference>
<dbReference type="Proteomes" id="UP001285244">
    <property type="component" value="Unassembled WGS sequence"/>
</dbReference>
<dbReference type="Pfam" id="PF00665">
    <property type="entry name" value="rve"/>
    <property type="match status" value="1"/>
</dbReference>
<accession>A0ABU4WJJ6</accession>
<dbReference type="InterPro" id="IPR036397">
    <property type="entry name" value="RNaseH_sf"/>
</dbReference>
<dbReference type="Pfam" id="PF13276">
    <property type="entry name" value="HTH_21"/>
    <property type="match status" value="1"/>
</dbReference>
<dbReference type="InterPro" id="IPR025948">
    <property type="entry name" value="HTH-like_dom"/>
</dbReference>
<evidence type="ECO:0000256" key="2">
    <source>
        <dbReference type="SAM" id="Coils"/>
    </source>
</evidence>
<sequence length="457" mass="53378">MYSYEERLKAVELYIKYNNNSAAVIRELGYPNRYTLSLWLQEDVEGYHTRPIAKSSKAVYTEDEKKEAVIHTEIREKSVNDIAEDYGVTRVTLYKWKEELLGSESECTMKKQDQDTITNRSTSEETDQLKQEVERLRKEVYRLQLEKDILEKAAQIIKKEKGINLNELTNKEKTILIDALKEKYPLKKLLIELKISKSSYFYQENAMKLGDKYSELRIRIANIFNSNYQSYGYRRVHAQLKKEGISVSEKAVLRLMKEEGLIVITTKEKKHSSYKGEISPEVDNIVNRDFHSEKPNEILLTDITEFSISAGKVYLSPMIDCFDGFVTSWSIGTSPNAELVNSMLDTVIANLKEDERSIIHSDRGCHYRWPGWIQRMDDNDLIRSMSKKGCSPDNSACEGFFGRLKNEMFYKRDWKDVTIDGFIKIVNDYIEWYNTKRIKQSLGYKSPMEYRKELGLN</sequence>
<dbReference type="InterPro" id="IPR048020">
    <property type="entry name" value="Transpos_IS3"/>
</dbReference>
<dbReference type="Gene3D" id="1.10.10.60">
    <property type="entry name" value="Homeodomain-like"/>
    <property type="match status" value="1"/>
</dbReference>
<keyword evidence="5" id="KW-1185">Reference proteome</keyword>
<protein>
    <submittedName>
        <fullName evidence="4">IS3 family transposase</fullName>
    </submittedName>
</protein>
<proteinExistence type="predicted"/>
<dbReference type="InterPro" id="IPR001584">
    <property type="entry name" value="Integrase_cat-core"/>
</dbReference>
<dbReference type="SUPFAM" id="SSF53098">
    <property type="entry name" value="Ribonuclease H-like"/>
    <property type="match status" value="1"/>
</dbReference>
<dbReference type="NCBIfam" id="NF033516">
    <property type="entry name" value="transpos_IS3"/>
    <property type="match status" value="1"/>
</dbReference>
<comment type="caution">
    <text evidence="4">The sequence shown here is derived from an EMBL/GenBank/DDBJ whole genome shotgun (WGS) entry which is preliminary data.</text>
</comment>
<feature type="coiled-coil region" evidence="2">
    <location>
        <begin position="119"/>
        <end position="153"/>
    </location>
</feature>
<gene>
    <name evidence="4" type="ORF">MOZ64_01065</name>
</gene>
<name>A0ABU4WJJ6_9FIRM</name>
<evidence type="ECO:0000313" key="4">
    <source>
        <dbReference type="EMBL" id="MDX8416438.1"/>
    </source>
</evidence>
<dbReference type="Pfam" id="PF13333">
    <property type="entry name" value="rve_2"/>
    <property type="match status" value="1"/>
</dbReference>
<keyword evidence="2" id="KW-0175">Coiled coil</keyword>
<reference evidence="4 5" key="1">
    <citation type="submission" date="2022-03" db="EMBL/GenBank/DDBJ databases">
        <title>Novel taxa within the pig intestine.</title>
        <authorList>
            <person name="Wylensek D."/>
            <person name="Bishof K."/>
            <person name="Afrizal A."/>
            <person name="Clavel T."/>
        </authorList>
    </citation>
    <scope>NUCLEOTIDE SEQUENCE [LARGE SCALE GENOMIC DNA]</scope>
    <source>
        <strain evidence="4 5">Cla-KB-P134</strain>
    </source>
</reference>
<dbReference type="PANTHER" id="PTHR46889">
    <property type="entry name" value="TRANSPOSASE INSF FOR INSERTION SEQUENCE IS3B-RELATED"/>
    <property type="match status" value="1"/>
</dbReference>
<organism evidence="4 5">
    <name type="scientific">Absicoccus intestinalis</name>
    <dbReference type="NCBI Taxonomy" id="2926319"/>
    <lineage>
        <taxon>Bacteria</taxon>
        <taxon>Bacillati</taxon>
        <taxon>Bacillota</taxon>
        <taxon>Erysipelotrichia</taxon>
        <taxon>Erysipelotrichales</taxon>
        <taxon>Erysipelotrichaceae</taxon>
        <taxon>Absicoccus</taxon>
    </lineage>
</organism>
<dbReference type="Gene3D" id="3.30.420.10">
    <property type="entry name" value="Ribonuclease H-like superfamily/Ribonuclease H"/>
    <property type="match status" value="1"/>
</dbReference>
<comment type="function">
    <text evidence="1">Involved in the transposition of the insertion sequence.</text>
</comment>
<dbReference type="InterPro" id="IPR012337">
    <property type="entry name" value="RNaseH-like_sf"/>
</dbReference>
<dbReference type="PROSITE" id="PS50994">
    <property type="entry name" value="INTEGRASE"/>
    <property type="match status" value="1"/>
</dbReference>
<evidence type="ECO:0000259" key="3">
    <source>
        <dbReference type="PROSITE" id="PS50994"/>
    </source>
</evidence>
<feature type="domain" description="Integrase catalytic" evidence="3">
    <location>
        <begin position="291"/>
        <end position="455"/>
    </location>
</feature>
<dbReference type="SUPFAM" id="SSF46689">
    <property type="entry name" value="Homeodomain-like"/>
    <property type="match status" value="1"/>
</dbReference>
<dbReference type="EMBL" id="JALBUS010000001">
    <property type="protein sequence ID" value="MDX8416438.1"/>
    <property type="molecule type" value="Genomic_DNA"/>
</dbReference>
<evidence type="ECO:0000256" key="1">
    <source>
        <dbReference type="ARBA" id="ARBA00002286"/>
    </source>
</evidence>
<dbReference type="InterPro" id="IPR009057">
    <property type="entry name" value="Homeodomain-like_sf"/>
</dbReference>
<dbReference type="PANTHER" id="PTHR46889:SF5">
    <property type="entry name" value="INTEGRASE PROTEIN"/>
    <property type="match status" value="1"/>
</dbReference>